<dbReference type="KEGG" id="dli:dnl_52420"/>
<dbReference type="SUPFAM" id="SSF47819">
    <property type="entry name" value="HRDC-like"/>
    <property type="match status" value="1"/>
</dbReference>
<dbReference type="GO" id="GO:0000166">
    <property type="term" value="F:nucleotide binding"/>
    <property type="evidence" value="ECO:0007669"/>
    <property type="project" value="InterPro"/>
</dbReference>
<dbReference type="SMART" id="SM00341">
    <property type="entry name" value="HRDC"/>
    <property type="match status" value="1"/>
</dbReference>
<reference evidence="2" key="1">
    <citation type="journal article" date="2021" name="Microb. Physiol.">
        <title>Proteogenomic Insights into the Physiology of Marine, Sulfate-Reducing, Filamentous Desulfonema limicola and Desulfonema magnum.</title>
        <authorList>
            <person name="Schnaars V."/>
            <person name="Wohlbrand L."/>
            <person name="Scheve S."/>
            <person name="Hinrichs C."/>
            <person name="Reinhardt R."/>
            <person name="Rabus R."/>
        </authorList>
    </citation>
    <scope>NUCLEOTIDE SEQUENCE</scope>
    <source>
        <strain evidence="2">5ac10</strain>
    </source>
</reference>
<dbReference type="InterPro" id="IPR010997">
    <property type="entry name" value="HRDC-like_sf"/>
</dbReference>
<dbReference type="PROSITE" id="PS50967">
    <property type="entry name" value="HRDC"/>
    <property type="match status" value="1"/>
</dbReference>
<dbReference type="AlphaFoldDB" id="A0A975GIS1"/>
<feature type="domain" description="HRDC" evidence="1">
    <location>
        <begin position="80"/>
        <end position="160"/>
    </location>
</feature>
<gene>
    <name evidence="2" type="ORF">dnl_52420</name>
</gene>
<evidence type="ECO:0000313" key="3">
    <source>
        <dbReference type="Proteomes" id="UP000663720"/>
    </source>
</evidence>
<proteinExistence type="predicted"/>
<sequence length="164" mass="18779">MALQYKFFTISMYNSSETEAELNKFLNSVKVINIQKEFVVQDKNFFWSFAIEYLSEGLKKSDYQGAASARKRIDYKEVLSPEDFALFAKLRDWRKEAAAKENIPVYSILSNEQLAKIVEKRITSLSKLNEIDGIGDGRITKYGNAVISIVSAEENKAEDQNKKE</sequence>
<dbReference type="RefSeq" id="WP_207688732.1">
    <property type="nucleotide sequence ID" value="NZ_CP061799.1"/>
</dbReference>
<organism evidence="2 3">
    <name type="scientific">Desulfonema limicola</name>
    <dbReference type="NCBI Taxonomy" id="45656"/>
    <lineage>
        <taxon>Bacteria</taxon>
        <taxon>Pseudomonadati</taxon>
        <taxon>Thermodesulfobacteriota</taxon>
        <taxon>Desulfobacteria</taxon>
        <taxon>Desulfobacterales</taxon>
        <taxon>Desulfococcaceae</taxon>
        <taxon>Desulfonema</taxon>
    </lineage>
</organism>
<dbReference type="InterPro" id="IPR002121">
    <property type="entry name" value="HRDC_dom"/>
</dbReference>
<accession>A0A975GIS1</accession>
<dbReference type="Pfam" id="PF00570">
    <property type="entry name" value="HRDC"/>
    <property type="match status" value="1"/>
</dbReference>
<dbReference type="Proteomes" id="UP000663720">
    <property type="component" value="Chromosome"/>
</dbReference>
<protein>
    <submittedName>
        <fullName evidence="2">HRDC domain-containing protein</fullName>
    </submittedName>
</protein>
<dbReference type="Gene3D" id="1.10.150.80">
    <property type="entry name" value="HRDC domain"/>
    <property type="match status" value="1"/>
</dbReference>
<dbReference type="InterPro" id="IPR044876">
    <property type="entry name" value="HRDC_dom_sf"/>
</dbReference>
<evidence type="ECO:0000313" key="2">
    <source>
        <dbReference type="EMBL" id="QTA82857.1"/>
    </source>
</evidence>
<name>A0A975GIS1_9BACT</name>
<keyword evidence="3" id="KW-1185">Reference proteome</keyword>
<evidence type="ECO:0000259" key="1">
    <source>
        <dbReference type="PROSITE" id="PS50967"/>
    </source>
</evidence>
<dbReference type="GO" id="GO:0003676">
    <property type="term" value="F:nucleic acid binding"/>
    <property type="evidence" value="ECO:0007669"/>
    <property type="project" value="InterPro"/>
</dbReference>
<dbReference type="EMBL" id="CP061799">
    <property type="protein sequence ID" value="QTA82857.1"/>
    <property type="molecule type" value="Genomic_DNA"/>
</dbReference>